<evidence type="ECO:0000256" key="3">
    <source>
        <dbReference type="PROSITE-ProRule" id="PRU00023"/>
    </source>
</evidence>
<feature type="repeat" description="ANK" evidence="3">
    <location>
        <begin position="55"/>
        <end position="82"/>
    </location>
</feature>
<dbReference type="GO" id="GO:0003779">
    <property type="term" value="F:actin binding"/>
    <property type="evidence" value="ECO:0007669"/>
    <property type="project" value="InterPro"/>
</dbReference>
<keyword evidence="3" id="KW-0040">ANK repeat</keyword>
<name>A0AAV2IZW3_KNICA</name>
<keyword evidence="4" id="KW-0812">Transmembrane</keyword>
<dbReference type="EMBL" id="OZ035823">
    <property type="protein sequence ID" value="CAL1569202.1"/>
    <property type="molecule type" value="Genomic_DNA"/>
</dbReference>
<feature type="repeat" description="ANK" evidence="3">
    <location>
        <begin position="116"/>
        <end position="148"/>
    </location>
</feature>
<dbReference type="InterPro" id="IPR042420">
    <property type="entry name" value="RAI14/UACA"/>
</dbReference>
<keyword evidence="1" id="KW-0677">Repeat</keyword>
<feature type="repeat" description="ANK" evidence="3">
    <location>
        <begin position="83"/>
        <end position="115"/>
    </location>
</feature>
<organism evidence="5 6">
    <name type="scientific">Knipowitschia caucasica</name>
    <name type="common">Caucasian dwarf goby</name>
    <name type="synonym">Pomatoschistus caucasicus</name>
    <dbReference type="NCBI Taxonomy" id="637954"/>
    <lineage>
        <taxon>Eukaryota</taxon>
        <taxon>Metazoa</taxon>
        <taxon>Chordata</taxon>
        <taxon>Craniata</taxon>
        <taxon>Vertebrata</taxon>
        <taxon>Euteleostomi</taxon>
        <taxon>Actinopterygii</taxon>
        <taxon>Neopterygii</taxon>
        <taxon>Teleostei</taxon>
        <taxon>Neoteleostei</taxon>
        <taxon>Acanthomorphata</taxon>
        <taxon>Gobiaria</taxon>
        <taxon>Gobiiformes</taxon>
        <taxon>Gobioidei</taxon>
        <taxon>Gobiidae</taxon>
        <taxon>Gobiinae</taxon>
        <taxon>Knipowitschia</taxon>
    </lineage>
</organism>
<evidence type="ECO:0000313" key="6">
    <source>
        <dbReference type="Proteomes" id="UP001497482"/>
    </source>
</evidence>
<keyword evidence="4" id="KW-1133">Transmembrane helix</keyword>
<sequence length="152" mass="16361">MLVQFYTAIIESILTSSITVWFAGATVRDKQRLQRIVRSAEEVIGRSLPSLQDLLHVAAARGQTECLVAILSQGVDLSITDSAGLSPLHLAAKNNHPECCKKLIQCNCQIDALDSLGKTALHHAAASGSVQTVQLLCKQKSPINIRDAVSVF</sequence>
<protein>
    <submittedName>
        <fullName evidence="5">Uncharacterized protein</fullName>
    </submittedName>
</protein>
<evidence type="ECO:0000313" key="5">
    <source>
        <dbReference type="EMBL" id="CAL1569202.1"/>
    </source>
</evidence>
<accession>A0AAV2IZW3</accession>
<proteinExistence type="predicted"/>
<dbReference type="AlphaFoldDB" id="A0AAV2IZW3"/>
<reference evidence="5 6" key="1">
    <citation type="submission" date="2024-04" db="EMBL/GenBank/DDBJ databases">
        <authorList>
            <person name="Waldvogel A.-M."/>
            <person name="Schoenle A."/>
        </authorList>
    </citation>
    <scope>NUCLEOTIDE SEQUENCE [LARGE SCALE GENOMIC DNA]</scope>
</reference>
<keyword evidence="6" id="KW-1185">Reference proteome</keyword>
<dbReference type="SMART" id="SM00248">
    <property type="entry name" value="ANK"/>
    <property type="match status" value="3"/>
</dbReference>
<dbReference type="Proteomes" id="UP001497482">
    <property type="component" value="Chromosome 1"/>
</dbReference>
<gene>
    <name evidence="5" type="ORF">KC01_LOCUS1671</name>
</gene>
<dbReference type="PANTHER" id="PTHR24129">
    <property type="entry name" value="ANKYCORBIN"/>
    <property type="match status" value="1"/>
</dbReference>
<dbReference type="InterPro" id="IPR002110">
    <property type="entry name" value="Ankyrin_rpt"/>
</dbReference>
<evidence type="ECO:0000256" key="2">
    <source>
        <dbReference type="ARBA" id="ARBA00023054"/>
    </source>
</evidence>
<dbReference type="SUPFAM" id="SSF48403">
    <property type="entry name" value="Ankyrin repeat"/>
    <property type="match status" value="1"/>
</dbReference>
<dbReference type="InterPro" id="IPR036770">
    <property type="entry name" value="Ankyrin_rpt-contain_sf"/>
</dbReference>
<keyword evidence="2" id="KW-0175">Coiled coil</keyword>
<dbReference type="Gene3D" id="1.25.40.20">
    <property type="entry name" value="Ankyrin repeat-containing domain"/>
    <property type="match status" value="2"/>
</dbReference>
<dbReference type="PROSITE" id="PS50297">
    <property type="entry name" value="ANK_REP_REGION"/>
    <property type="match status" value="2"/>
</dbReference>
<dbReference type="PANTHER" id="PTHR24129:SF0">
    <property type="entry name" value="ANKYCORBIN"/>
    <property type="match status" value="1"/>
</dbReference>
<dbReference type="PROSITE" id="PS50088">
    <property type="entry name" value="ANK_REPEAT"/>
    <property type="match status" value="3"/>
</dbReference>
<keyword evidence="4" id="KW-0472">Membrane</keyword>
<evidence type="ECO:0000256" key="4">
    <source>
        <dbReference type="SAM" id="Phobius"/>
    </source>
</evidence>
<dbReference type="Pfam" id="PF12796">
    <property type="entry name" value="Ank_2"/>
    <property type="match status" value="1"/>
</dbReference>
<feature type="transmembrane region" description="Helical" evidence="4">
    <location>
        <begin position="6"/>
        <end position="27"/>
    </location>
</feature>
<evidence type="ECO:0000256" key="1">
    <source>
        <dbReference type="ARBA" id="ARBA00022737"/>
    </source>
</evidence>